<dbReference type="AlphaFoldDB" id="A0A0J7LMK2"/>
<keyword evidence="2" id="KW-1185">Reference proteome</keyword>
<gene>
    <name evidence="1" type="ORF">ACM44_13005</name>
</gene>
<accession>A0A0J7LMK2</accession>
<organism evidence="1 2">
    <name type="scientific">Chryseobacterium koreense CCUG 49689</name>
    <dbReference type="NCBI Taxonomy" id="1304281"/>
    <lineage>
        <taxon>Bacteria</taxon>
        <taxon>Pseudomonadati</taxon>
        <taxon>Bacteroidota</taxon>
        <taxon>Flavobacteriia</taxon>
        <taxon>Flavobacteriales</taxon>
        <taxon>Weeksellaceae</taxon>
        <taxon>Chryseobacterium group</taxon>
        <taxon>Chryseobacterium</taxon>
    </lineage>
</organism>
<evidence type="ECO:0000313" key="2">
    <source>
        <dbReference type="Proteomes" id="UP000035900"/>
    </source>
</evidence>
<name>A0A0J7LMK2_9FLAO</name>
<dbReference type="EMBL" id="LFNG01000022">
    <property type="protein sequence ID" value="KMQ70330.1"/>
    <property type="molecule type" value="Genomic_DNA"/>
</dbReference>
<sequence>MIAANIGRKAGKSMRMELFSILTQRCFSYTQNPNGKKLQLTLKYHLAALLYELVTDHNKFTGIYENNKIEIFKNELHQKLI</sequence>
<dbReference type="STRING" id="1304281.ACM44_13005"/>
<evidence type="ECO:0000313" key="1">
    <source>
        <dbReference type="EMBL" id="KMQ70330.1"/>
    </source>
</evidence>
<dbReference type="Proteomes" id="UP000035900">
    <property type="component" value="Unassembled WGS sequence"/>
</dbReference>
<reference evidence="1 2" key="1">
    <citation type="journal article" date="2004" name="Int. J. Syst. Evol. Microbiol.">
        <title>Kaistella koreensis gen. nov., sp. nov., a novel member of the Chryseobacterium-Bergeyella-Riemerella branch.</title>
        <authorList>
            <person name="Kim M.K."/>
            <person name="Im W.T."/>
            <person name="Shin Y.K."/>
            <person name="Lim J.H."/>
            <person name="Kim S.H."/>
            <person name="Lee B.C."/>
            <person name="Park M.Y."/>
            <person name="Lee K.Y."/>
            <person name="Lee S.T."/>
        </authorList>
    </citation>
    <scope>NUCLEOTIDE SEQUENCE [LARGE SCALE GENOMIC DNA]</scope>
    <source>
        <strain evidence="1 2">CCUG 49689</strain>
    </source>
</reference>
<protein>
    <submittedName>
        <fullName evidence="1">Uncharacterized protein</fullName>
    </submittedName>
</protein>
<dbReference type="PATRIC" id="fig|1304281.5.peg.2804"/>
<proteinExistence type="predicted"/>
<comment type="caution">
    <text evidence="1">The sequence shown here is derived from an EMBL/GenBank/DDBJ whole genome shotgun (WGS) entry which is preliminary data.</text>
</comment>